<dbReference type="InterPro" id="IPR014211">
    <property type="entry name" value="Spore_III_AD"/>
</dbReference>
<dbReference type="Pfam" id="PF06686">
    <property type="entry name" value="SpoIIIAC"/>
    <property type="match status" value="2"/>
</dbReference>
<reference evidence="2" key="1">
    <citation type="journal article" date="2021" name="PeerJ">
        <title>Extensive microbial diversity within the chicken gut microbiome revealed by metagenomics and culture.</title>
        <authorList>
            <person name="Gilroy R."/>
            <person name="Ravi A."/>
            <person name="Getino M."/>
            <person name="Pursley I."/>
            <person name="Horton D.L."/>
            <person name="Alikhan N.F."/>
            <person name="Baker D."/>
            <person name="Gharbi K."/>
            <person name="Hall N."/>
            <person name="Watson M."/>
            <person name="Adriaenssens E.M."/>
            <person name="Foster-Nyarko E."/>
            <person name="Jarju S."/>
            <person name="Secka A."/>
            <person name="Antonio M."/>
            <person name="Oren A."/>
            <person name="Chaudhuri R.R."/>
            <person name="La Ragione R."/>
            <person name="Hildebrand F."/>
            <person name="Pallen M.J."/>
        </authorList>
    </citation>
    <scope>NUCLEOTIDE SEQUENCE</scope>
    <source>
        <strain evidence="2">USAMLcec4-12693</strain>
    </source>
</reference>
<dbReference type="OrthoDB" id="1682150at2"/>
<feature type="transmembrane region" description="Helical" evidence="1">
    <location>
        <begin position="30"/>
        <end position="54"/>
    </location>
</feature>
<feature type="transmembrane region" description="Helical" evidence="1">
    <location>
        <begin position="66"/>
        <end position="84"/>
    </location>
</feature>
<keyword evidence="1" id="KW-0472">Membrane</keyword>
<keyword evidence="1" id="KW-0812">Transmembrane</keyword>
<organism evidence="2 3">
    <name type="scientific">Merdimonas faecis</name>
    <dbReference type="NCBI Taxonomy" id="1653435"/>
    <lineage>
        <taxon>Bacteria</taxon>
        <taxon>Bacillati</taxon>
        <taxon>Bacillota</taxon>
        <taxon>Clostridia</taxon>
        <taxon>Lachnospirales</taxon>
        <taxon>Lachnospiraceae</taxon>
        <taxon>Merdimonas</taxon>
    </lineage>
</organism>
<comment type="caution">
    <text evidence="2">The sequence shown here is derived from an EMBL/GenBank/DDBJ whole genome shotgun (WGS) entry which is preliminary data.</text>
</comment>
<dbReference type="EMBL" id="DYXE01000050">
    <property type="protein sequence ID" value="HJH49709.1"/>
    <property type="molecule type" value="Genomic_DNA"/>
</dbReference>
<dbReference type="RefSeq" id="WP_070089125.1">
    <property type="nucleotide sequence ID" value="NZ_CABMJS010000018.1"/>
</dbReference>
<dbReference type="AlphaFoldDB" id="A0A9D2VXI0"/>
<dbReference type="Proteomes" id="UP000813420">
    <property type="component" value="Unassembled WGS sequence"/>
</dbReference>
<evidence type="ECO:0000313" key="3">
    <source>
        <dbReference type="Proteomes" id="UP000813420"/>
    </source>
</evidence>
<sequence length="128" mass="13899">MDMMQIGILGVAGVLLAVQFKSGKSEYGIYLSVALSLFIFLAVIGQLSVMVDALSVIGEYIRMDTAYISTLIKMIGITYVAEFSSGICKDAGYQTIAVQIEIFGKLMILVLSMPILTALLDTIREFLS</sequence>
<name>A0A9D2VXI0_9FIRM</name>
<keyword evidence="1" id="KW-1133">Transmembrane helix</keyword>
<accession>A0A9D2VXI0</accession>
<feature type="transmembrane region" description="Helical" evidence="1">
    <location>
        <begin position="96"/>
        <end position="120"/>
    </location>
</feature>
<reference evidence="2" key="2">
    <citation type="submission" date="2021-09" db="EMBL/GenBank/DDBJ databases">
        <authorList>
            <person name="Gilroy R."/>
        </authorList>
    </citation>
    <scope>NUCLEOTIDE SEQUENCE</scope>
    <source>
        <strain evidence="2">USAMLcec4-12693</strain>
    </source>
</reference>
<proteinExistence type="predicted"/>
<evidence type="ECO:0000313" key="2">
    <source>
        <dbReference type="EMBL" id="HJH49709.1"/>
    </source>
</evidence>
<evidence type="ECO:0000256" key="1">
    <source>
        <dbReference type="SAM" id="Phobius"/>
    </source>
</evidence>
<dbReference type="InterPro" id="IPR025664">
    <property type="entry name" value="Spore_III_AC/AD"/>
</dbReference>
<dbReference type="NCBIfam" id="TIGR02849">
    <property type="entry name" value="spore_III_AD"/>
    <property type="match status" value="1"/>
</dbReference>
<protein>
    <submittedName>
        <fullName evidence="2">Stage III sporulation protein AD</fullName>
    </submittedName>
</protein>
<gene>
    <name evidence="2" type="primary">spoIIIAD</name>
    <name evidence="2" type="ORF">K8V39_05530</name>
</gene>